<keyword evidence="3" id="KW-1185">Reference proteome</keyword>
<comment type="caution">
    <text evidence="2">The sequence shown here is derived from an EMBL/GenBank/DDBJ whole genome shotgun (WGS) entry which is preliminary data.</text>
</comment>
<sequence length="86" mass="9729">MKVIVDPPHHIVDSPRCCFCWDGLGFLSVGMEFLTLSPTSLVSLIEPASILLQIFGIGFAILNNMLQTMSTRYWLEIRLTWMRAKG</sequence>
<evidence type="ECO:0000256" key="1">
    <source>
        <dbReference type="SAM" id="Phobius"/>
    </source>
</evidence>
<keyword evidence="1" id="KW-1133">Transmembrane helix</keyword>
<dbReference type="AlphaFoldDB" id="A0A7J8SZ84"/>
<evidence type="ECO:0000313" key="3">
    <source>
        <dbReference type="Proteomes" id="UP000593561"/>
    </source>
</evidence>
<organism evidence="2 3">
    <name type="scientific">Gossypium davidsonii</name>
    <name type="common">Davidson's cotton</name>
    <name type="synonym">Gossypium klotzschianum subsp. davidsonii</name>
    <dbReference type="NCBI Taxonomy" id="34287"/>
    <lineage>
        <taxon>Eukaryota</taxon>
        <taxon>Viridiplantae</taxon>
        <taxon>Streptophyta</taxon>
        <taxon>Embryophyta</taxon>
        <taxon>Tracheophyta</taxon>
        <taxon>Spermatophyta</taxon>
        <taxon>Magnoliopsida</taxon>
        <taxon>eudicotyledons</taxon>
        <taxon>Gunneridae</taxon>
        <taxon>Pentapetalae</taxon>
        <taxon>rosids</taxon>
        <taxon>malvids</taxon>
        <taxon>Malvales</taxon>
        <taxon>Malvaceae</taxon>
        <taxon>Malvoideae</taxon>
        <taxon>Gossypium</taxon>
    </lineage>
</organism>
<evidence type="ECO:0000313" key="2">
    <source>
        <dbReference type="EMBL" id="MBA0631447.1"/>
    </source>
</evidence>
<reference evidence="2 3" key="1">
    <citation type="journal article" date="2019" name="Genome Biol. Evol.">
        <title>Insights into the evolution of the New World diploid cottons (Gossypium, subgenus Houzingenia) based on genome sequencing.</title>
        <authorList>
            <person name="Grover C.E."/>
            <person name="Arick M.A. 2nd"/>
            <person name="Thrash A."/>
            <person name="Conover J.L."/>
            <person name="Sanders W.S."/>
            <person name="Peterson D.G."/>
            <person name="Frelichowski J.E."/>
            <person name="Scheffler J.A."/>
            <person name="Scheffler B.E."/>
            <person name="Wendel J.F."/>
        </authorList>
    </citation>
    <scope>NUCLEOTIDE SEQUENCE [LARGE SCALE GENOMIC DNA]</scope>
    <source>
        <strain evidence="2">27</strain>
        <tissue evidence="2">Leaf</tissue>
    </source>
</reference>
<protein>
    <submittedName>
        <fullName evidence="2">Uncharacterized protein</fullName>
    </submittedName>
</protein>
<dbReference type="Proteomes" id="UP000593561">
    <property type="component" value="Unassembled WGS sequence"/>
</dbReference>
<name>A0A7J8SZ84_GOSDV</name>
<keyword evidence="1" id="KW-0812">Transmembrane</keyword>
<dbReference type="EMBL" id="JABFAC010000013">
    <property type="protein sequence ID" value="MBA0631447.1"/>
    <property type="molecule type" value="Genomic_DNA"/>
</dbReference>
<keyword evidence="1" id="KW-0472">Membrane</keyword>
<feature type="transmembrane region" description="Helical" evidence="1">
    <location>
        <begin position="41"/>
        <end position="62"/>
    </location>
</feature>
<gene>
    <name evidence="2" type="ORF">Godav_000320</name>
</gene>
<accession>A0A7J8SZ84</accession>
<proteinExistence type="predicted"/>